<feature type="compositionally biased region" description="Low complexity" evidence="1">
    <location>
        <begin position="65"/>
        <end position="85"/>
    </location>
</feature>
<reference evidence="2 3" key="1">
    <citation type="submission" date="2024-01" db="EMBL/GenBank/DDBJ databases">
        <title>The genomes of 5 underutilized Papilionoideae crops provide insights into root nodulation and disease resistanc.</title>
        <authorList>
            <person name="Yuan L."/>
        </authorList>
    </citation>
    <scope>NUCLEOTIDE SEQUENCE [LARGE SCALE GENOMIC DNA]</scope>
    <source>
        <strain evidence="2">ZHUSHIDOU_FW_LH</strain>
        <tissue evidence="2">Leaf</tissue>
    </source>
</reference>
<dbReference type="AlphaFoldDB" id="A0AAN9IKV8"/>
<keyword evidence="3" id="KW-1185">Reference proteome</keyword>
<gene>
    <name evidence="2" type="ORF">RIF29_10788</name>
</gene>
<evidence type="ECO:0000313" key="3">
    <source>
        <dbReference type="Proteomes" id="UP001372338"/>
    </source>
</evidence>
<feature type="region of interest" description="Disordered" evidence="1">
    <location>
        <begin position="57"/>
        <end position="105"/>
    </location>
</feature>
<comment type="caution">
    <text evidence="2">The sequence shown here is derived from an EMBL/GenBank/DDBJ whole genome shotgun (WGS) entry which is preliminary data.</text>
</comment>
<dbReference type="Proteomes" id="UP001372338">
    <property type="component" value="Unassembled WGS sequence"/>
</dbReference>
<dbReference type="EMBL" id="JAYWIO010000002">
    <property type="protein sequence ID" value="KAK7282190.1"/>
    <property type="molecule type" value="Genomic_DNA"/>
</dbReference>
<accession>A0AAN9IKV8</accession>
<protein>
    <submittedName>
        <fullName evidence="2">Uncharacterized protein</fullName>
    </submittedName>
</protein>
<proteinExistence type="predicted"/>
<name>A0AAN9IKV8_CROPI</name>
<sequence>MATSSRSNQTLDKCNIPEEHNFFKEVKASKVGEEEEEEEEWLKLGLGLLGSDTSCRKLEGHGSNPVSHFPSQSSPSSQALVVSSSHETGLGLGSERGSGLRPKVNNEGMGRGVVMNPCSDYHNCNSLLDHCNYHHYYNHYNDDNGLVLWPSCQIDSHRNLAKPVLGGSNHYCARSPHHPGLWFTLQSSTNR</sequence>
<evidence type="ECO:0000256" key="1">
    <source>
        <dbReference type="SAM" id="MobiDB-lite"/>
    </source>
</evidence>
<organism evidence="2 3">
    <name type="scientific">Crotalaria pallida</name>
    <name type="common">Smooth rattlebox</name>
    <name type="synonym">Crotalaria striata</name>
    <dbReference type="NCBI Taxonomy" id="3830"/>
    <lineage>
        <taxon>Eukaryota</taxon>
        <taxon>Viridiplantae</taxon>
        <taxon>Streptophyta</taxon>
        <taxon>Embryophyta</taxon>
        <taxon>Tracheophyta</taxon>
        <taxon>Spermatophyta</taxon>
        <taxon>Magnoliopsida</taxon>
        <taxon>eudicotyledons</taxon>
        <taxon>Gunneridae</taxon>
        <taxon>Pentapetalae</taxon>
        <taxon>rosids</taxon>
        <taxon>fabids</taxon>
        <taxon>Fabales</taxon>
        <taxon>Fabaceae</taxon>
        <taxon>Papilionoideae</taxon>
        <taxon>50 kb inversion clade</taxon>
        <taxon>genistoids sensu lato</taxon>
        <taxon>core genistoids</taxon>
        <taxon>Crotalarieae</taxon>
        <taxon>Crotalaria</taxon>
    </lineage>
</organism>
<evidence type="ECO:0000313" key="2">
    <source>
        <dbReference type="EMBL" id="KAK7282190.1"/>
    </source>
</evidence>